<dbReference type="SUPFAM" id="SSF57667">
    <property type="entry name" value="beta-beta-alpha zinc fingers"/>
    <property type="match status" value="1"/>
</dbReference>
<name>A0A4U0UAV0_9PEZI</name>
<keyword evidence="4" id="KW-1185">Reference proteome</keyword>
<feature type="compositionally biased region" description="Acidic residues" evidence="1">
    <location>
        <begin position="578"/>
        <end position="594"/>
    </location>
</feature>
<dbReference type="EMBL" id="NAJL01000005">
    <property type="protein sequence ID" value="TKA32438.1"/>
    <property type="molecule type" value="Genomic_DNA"/>
</dbReference>
<feature type="domain" description="C2H2-type" evidence="2">
    <location>
        <begin position="447"/>
        <end position="477"/>
    </location>
</feature>
<dbReference type="OrthoDB" id="6077919at2759"/>
<feature type="compositionally biased region" description="Polar residues" evidence="1">
    <location>
        <begin position="302"/>
        <end position="329"/>
    </location>
</feature>
<feature type="compositionally biased region" description="Polar residues" evidence="1">
    <location>
        <begin position="68"/>
        <end position="82"/>
    </location>
</feature>
<evidence type="ECO:0000313" key="4">
    <source>
        <dbReference type="Proteomes" id="UP000308549"/>
    </source>
</evidence>
<feature type="compositionally biased region" description="Polar residues" evidence="1">
    <location>
        <begin position="106"/>
        <end position="130"/>
    </location>
</feature>
<feature type="compositionally biased region" description="Polar residues" evidence="1">
    <location>
        <begin position="633"/>
        <end position="642"/>
    </location>
</feature>
<feature type="compositionally biased region" description="Low complexity" evidence="1">
    <location>
        <begin position="93"/>
        <end position="105"/>
    </location>
</feature>
<sequence>MASDNDFTLYPYQEAWNDTNFLPTSFADQHYLNATSFDQSQLHPSYAQANQDQLLLNQSYRLAKTHLRPQSPNYSPSNSASHSFDFRNPPNLSSTSDSGTSVQSTISSAMGSPSVRPQMSNDWHQQPNMSMSRPGIVQQDSHGQDIFGTTAFDVDTIPIADKGCVGEFNDISSYQLPPNVPSFSTSLLPSSFQSALATDSFNTETCNPGSIATVGPQLALDPSSFASQSLATGAFGATSPEDSVFLSPGTPASATSPVLERNKSKRRSTATSPASQRLRGSSPLATAISFNEGDPSLIQPFSPAQFNGAQFNGAQFPEMQSPQHTTYPQAPSPIPIHSPHAGKAPSPYMQTHSWQPYQAYPGSRRQSISSVHSRHSQGSFSSDESNKGLCPIPTCGRHVKDLKAHMLTHQNERPEKCPIPTCEYHTKGFARKYDKNRHTLTHYKGTMVCGFCPGSGSAAEKSFNRADVFKRHLTSVHGVEQTPPNARRKSPTITGGNRAFGAREASGMCSTCGVTFANAQDFYEHLDDCVLRVVQQADPSEAINEKLLSSVAEDQQVKETMERHTLPSAIDVSAPTSFDEEEVEDDEDGGDEDTKDTTYGNRSGRSGRPPLKSRKSGSSSSQLTRSRAISGQHPGNSTSHVSSGGAVTKLSLKNRKGMTLSKNGVPLAGTTMTGKGSKRRKNYPLSWGAAPEKMKMKKRVLCVFDGQRRLWKDDMMLDADHEVRIPMPGVGDGWAWVTDLDVATLQRAEGLHNATEEEKGRWDPELEMLLQ</sequence>
<feature type="region of interest" description="Disordered" evidence="1">
    <location>
        <begin position="242"/>
        <end position="386"/>
    </location>
</feature>
<feature type="compositionally biased region" description="Low complexity" evidence="1">
    <location>
        <begin position="616"/>
        <end position="630"/>
    </location>
</feature>
<gene>
    <name evidence="3" type="ORF">B0A50_01545</name>
</gene>
<reference evidence="3 4" key="1">
    <citation type="submission" date="2017-03" db="EMBL/GenBank/DDBJ databases">
        <title>Genomes of endolithic fungi from Antarctica.</title>
        <authorList>
            <person name="Coleine C."/>
            <person name="Masonjones S."/>
            <person name="Stajich J.E."/>
        </authorList>
    </citation>
    <scope>NUCLEOTIDE SEQUENCE [LARGE SCALE GENOMIC DNA]</scope>
    <source>
        <strain evidence="3 4">CCFEE 6315</strain>
    </source>
</reference>
<feature type="domain" description="C2H2-type" evidence="2">
    <location>
        <begin position="507"/>
        <end position="527"/>
    </location>
</feature>
<dbReference type="InterPro" id="IPR013087">
    <property type="entry name" value="Znf_C2H2_type"/>
</dbReference>
<feature type="compositionally biased region" description="Polar residues" evidence="1">
    <location>
        <begin position="269"/>
        <end position="279"/>
    </location>
</feature>
<dbReference type="InterPro" id="IPR036236">
    <property type="entry name" value="Znf_C2H2_sf"/>
</dbReference>
<evidence type="ECO:0000259" key="2">
    <source>
        <dbReference type="SMART" id="SM00355"/>
    </source>
</evidence>
<evidence type="ECO:0000256" key="1">
    <source>
        <dbReference type="SAM" id="MobiDB-lite"/>
    </source>
</evidence>
<protein>
    <recommendedName>
        <fullName evidence="2">C2H2-type domain-containing protein</fullName>
    </recommendedName>
</protein>
<dbReference type="AlphaFoldDB" id="A0A4U0UAV0"/>
<feature type="region of interest" description="Disordered" evidence="1">
    <location>
        <begin position="67"/>
        <end position="130"/>
    </location>
</feature>
<accession>A0A4U0UAV0</accession>
<dbReference type="SMART" id="SM00355">
    <property type="entry name" value="ZnF_C2H2"/>
    <property type="match status" value="4"/>
</dbReference>
<proteinExistence type="predicted"/>
<dbReference type="Proteomes" id="UP000308549">
    <property type="component" value="Unassembled WGS sequence"/>
</dbReference>
<feature type="domain" description="C2H2-type" evidence="2">
    <location>
        <begin position="415"/>
        <end position="442"/>
    </location>
</feature>
<evidence type="ECO:0000313" key="3">
    <source>
        <dbReference type="EMBL" id="TKA32438.1"/>
    </source>
</evidence>
<feature type="region of interest" description="Disordered" evidence="1">
    <location>
        <begin position="559"/>
        <end position="684"/>
    </location>
</feature>
<organism evidence="3 4">
    <name type="scientific">Salinomyces thailandicus</name>
    <dbReference type="NCBI Taxonomy" id="706561"/>
    <lineage>
        <taxon>Eukaryota</taxon>
        <taxon>Fungi</taxon>
        <taxon>Dikarya</taxon>
        <taxon>Ascomycota</taxon>
        <taxon>Pezizomycotina</taxon>
        <taxon>Dothideomycetes</taxon>
        <taxon>Dothideomycetidae</taxon>
        <taxon>Mycosphaerellales</taxon>
        <taxon>Teratosphaeriaceae</taxon>
        <taxon>Salinomyces</taxon>
    </lineage>
</organism>
<dbReference type="Gene3D" id="3.30.160.60">
    <property type="entry name" value="Classic Zinc Finger"/>
    <property type="match status" value="1"/>
</dbReference>
<feature type="domain" description="C2H2-type" evidence="2">
    <location>
        <begin position="388"/>
        <end position="409"/>
    </location>
</feature>
<feature type="region of interest" description="Disordered" evidence="1">
    <location>
        <begin position="479"/>
        <end position="498"/>
    </location>
</feature>
<feature type="compositionally biased region" description="Polar residues" evidence="1">
    <location>
        <begin position="364"/>
        <end position="383"/>
    </location>
</feature>
<comment type="caution">
    <text evidence="3">The sequence shown here is derived from an EMBL/GenBank/DDBJ whole genome shotgun (WGS) entry which is preliminary data.</text>
</comment>